<reference evidence="1 2" key="1">
    <citation type="journal article" date="2014" name="Int. J. Syst. Evol. Microbiol.">
        <title>Complete genome sequence of Corynebacterium casei LMG S-19264T (=DSM 44701T), isolated from a smear-ripened cheese.</title>
        <authorList>
            <consortium name="US DOE Joint Genome Institute (JGI-PGF)"/>
            <person name="Walter F."/>
            <person name="Albersmeier A."/>
            <person name="Kalinowski J."/>
            <person name="Ruckert C."/>
        </authorList>
    </citation>
    <scope>NUCLEOTIDE SEQUENCE [LARGE SCALE GENOMIC DNA]</scope>
    <source>
        <strain evidence="1 2">NBRC 110095</strain>
    </source>
</reference>
<dbReference type="Pfam" id="PF02482">
    <property type="entry name" value="Ribosomal_S30AE"/>
    <property type="match status" value="1"/>
</dbReference>
<dbReference type="InterPro" id="IPR036567">
    <property type="entry name" value="RHF-like"/>
</dbReference>
<accession>A0AA37T3V5</accession>
<dbReference type="RefSeq" id="WP_232592742.1">
    <property type="nucleotide sequence ID" value="NZ_BSPD01000021.1"/>
</dbReference>
<evidence type="ECO:0000313" key="1">
    <source>
        <dbReference type="EMBL" id="GLS25081.1"/>
    </source>
</evidence>
<proteinExistence type="predicted"/>
<gene>
    <name evidence="1" type="primary">raiA</name>
    <name evidence="1" type="ORF">GCM10007877_07950</name>
</gene>
<dbReference type="CDD" id="cd00552">
    <property type="entry name" value="RaiA"/>
    <property type="match status" value="1"/>
</dbReference>
<dbReference type="NCBIfam" id="TIGR00741">
    <property type="entry name" value="yfiA"/>
    <property type="match status" value="1"/>
</dbReference>
<name>A0AA37T3V5_9GAMM</name>
<dbReference type="EMBL" id="BSPD01000021">
    <property type="protein sequence ID" value="GLS25081.1"/>
    <property type="molecule type" value="Genomic_DNA"/>
</dbReference>
<dbReference type="Gene3D" id="3.30.160.100">
    <property type="entry name" value="Ribosome hibernation promotion factor-like"/>
    <property type="match status" value="1"/>
</dbReference>
<comment type="caution">
    <text evidence="1">The sequence shown here is derived from an EMBL/GenBank/DDBJ whole genome shotgun (WGS) entry which is preliminary data.</text>
</comment>
<dbReference type="SUPFAM" id="SSF69754">
    <property type="entry name" value="Ribosome binding protein Y (YfiA homologue)"/>
    <property type="match status" value="1"/>
</dbReference>
<dbReference type="AlphaFoldDB" id="A0AA37T3V5"/>
<keyword evidence="2" id="KW-1185">Reference proteome</keyword>
<sequence length="123" mass="13298">MQINLSGHHVEVTEALRQCVHAKLSKVFSHNPSLSSISVVLNVEPKQQSVEMITQFMGTQVAIRAVAQDLYEAIPSAAKKLEAALKHRKGQVKSHGNTRVSDNITDGLSVAANVSDEEVNNVA</sequence>
<protein>
    <submittedName>
        <fullName evidence="1">Ribosomal subunit interface protein</fullName>
    </submittedName>
</protein>
<evidence type="ECO:0000313" key="2">
    <source>
        <dbReference type="Proteomes" id="UP001156870"/>
    </source>
</evidence>
<dbReference type="InterPro" id="IPR003489">
    <property type="entry name" value="RHF/RaiA"/>
</dbReference>
<organism evidence="1 2">
    <name type="scientific">Marinibactrum halimedae</name>
    <dbReference type="NCBI Taxonomy" id="1444977"/>
    <lineage>
        <taxon>Bacteria</taxon>
        <taxon>Pseudomonadati</taxon>
        <taxon>Pseudomonadota</taxon>
        <taxon>Gammaproteobacteria</taxon>
        <taxon>Cellvibrionales</taxon>
        <taxon>Cellvibrionaceae</taxon>
        <taxon>Marinibactrum</taxon>
    </lineage>
</organism>
<dbReference type="Proteomes" id="UP001156870">
    <property type="component" value="Unassembled WGS sequence"/>
</dbReference>